<evidence type="ECO:0000256" key="1">
    <source>
        <dbReference type="SAM" id="MobiDB-lite"/>
    </source>
</evidence>
<dbReference type="AlphaFoldDB" id="A0A518BLM6"/>
<dbReference type="EMBL" id="CP036287">
    <property type="protein sequence ID" value="QDU67866.1"/>
    <property type="molecule type" value="Genomic_DNA"/>
</dbReference>
<sequence>MDGAGGGFATRIPGTTVDLAMVPIANPAPAGEARGEEPAFWISATEVTWDMFDAFVFEQLEAELPEGVDAMSRPTKPYITADRGFGHDGYPVGSVSLRAARGFCEWLTLHTGRKWRLPTAGEWTHAALGGARGPWHHGSSAEGLEAVAWFKDNARRKTHPVAGLAPNGFGLYDVHGNVAEWVETEDGAGQLMGGAYLDRAADLAVMAAKTPTSAWNRSDPNLPKSVWWLADGPFAGFRVVCESPPPADDPASDAQTPTDTPQDSTGTSRP</sequence>
<organism evidence="3 4">
    <name type="scientific">Engelhardtia mirabilis</name>
    <dbReference type="NCBI Taxonomy" id="2528011"/>
    <lineage>
        <taxon>Bacteria</taxon>
        <taxon>Pseudomonadati</taxon>
        <taxon>Planctomycetota</taxon>
        <taxon>Planctomycetia</taxon>
        <taxon>Planctomycetia incertae sedis</taxon>
        <taxon>Engelhardtia</taxon>
    </lineage>
</organism>
<evidence type="ECO:0000313" key="4">
    <source>
        <dbReference type="Proteomes" id="UP000316921"/>
    </source>
</evidence>
<keyword evidence="4" id="KW-1185">Reference proteome</keyword>
<dbReference type="KEGG" id="pbap:Pla133_29550"/>
<dbReference type="GO" id="GO:0120147">
    <property type="term" value="F:formylglycine-generating oxidase activity"/>
    <property type="evidence" value="ECO:0007669"/>
    <property type="project" value="TreeGrafter"/>
</dbReference>
<dbReference type="Proteomes" id="UP000316921">
    <property type="component" value="Chromosome"/>
</dbReference>
<dbReference type="Pfam" id="PF03781">
    <property type="entry name" value="FGE-sulfatase"/>
    <property type="match status" value="1"/>
</dbReference>
<gene>
    <name evidence="3" type="ORF">Pla133_29550</name>
</gene>
<evidence type="ECO:0000313" key="3">
    <source>
        <dbReference type="EMBL" id="QDU67866.1"/>
    </source>
</evidence>
<dbReference type="InterPro" id="IPR016187">
    <property type="entry name" value="CTDL_fold"/>
</dbReference>
<reference evidence="3 4" key="1">
    <citation type="submission" date="2019-02" db="EMBL/GenBank/DDBJ databases">
        <title>Deep-cultivation of Planctomycetes and their phenomic and genomic characterization uncovers novel biology.</title>
        <authorList>
            <person name="Wiegand S."/>
            <person name="Jogler M."/>
            <person name="Boedeker C."/>
            <person name="Pinto D."/>
            <person name="Vollmers J."/>
            <person name="Rivas-Marin E."/>
            <person name="Kohn T."/>
            <person name="Peeters S.H."/>
            <person name="Heuer A."/>
            <person name="Rast P."/>
            <person name="Oberbeckmann S."/>
            <person name="Bunk B."/>
            <person name="Jeske O."/>
            <person name="Meyerdierks A."/>
            <person name="Storesund J.E."/>
            <person name="Kallscheuer N."/>
            <person name="Luecker S."/>
            <person name="Lage O.M."/>
            <person name="Pohl T."/>
            <person name="Merkel B.J."/>
            <person name="Hornburger P."/>
            <person name="Mueller R.-W."/>
            <person name="Bruemmer F."/>
            <person name="Labrenz M."/>
            <person name="Spormann A.M."/>
            <person name="Op den Camp H."/>
            <person name="Overmann J."/>
            <person name="Amann R."/>
            <person name="Jetten M.S.M."/>
            <person name="Mascher T."/>
            <person name="Medema M.H."/>
            <person name="Devos D.P."/>
            <person name="Kaster A.-K."/>
            <person name="Ovreas L."/>
            <person name="Rohde M."/>
            <person name="Galperin M.Y."/>
            <person name="Jogler C."/>
        </authorList>
    </citation>
    <scope>NUCLEOTIDE SEQUENCE [LARGE SCALE GENOMIC DNA]</scope>
    <source>
        <strain evidence="3 4">Pla133</strain>
    </source>
</reference>
<dbReference type="Gene3D" id="3.90.1580.10">
    <property type="entry name" value="paralog of FGE (formylglycine-generating enzyme)"/>
    <property type="match status" value="1"/>
</dbReference>
<evidence type="ECO:0000259" key="2">
    <source>
        <dbReference type="Pfam" id="PF03781"/>
    </source>
</evidence>
<dbReference type="InterPro" id="IPR051043">
    <property type="entry name" value="Sulfatase_Mod_Factor_Kinase"/>
</dbReference>
<name>A0A518BLM6_9BACT</name>
<protein>
    <submittedName>
        <fullName evidence="3">Formylglycine-generating sulfatase enzyme</fullName>
    </submittedName>
</protein>
<feature type="compositionally biased region" description="Low complexity" evidence="1">
    <location>
        <begin position="252"/>
        <end position="261"/>
    </location>
</feature>
<dbReference type="SUPFAM" id="SSF56436">
    <property type="entry name" value="C-type lectin-like"/>
    <property type="match status" value="1"/>
</dbReference>
<proteinExistence type="predicted"/>
<dbReference type="InterPro" id="IPR005532">
    <property type="entry name" value="SUMF_dom"/>
</dbReference>
<dbReference type="InterPro" id="IPR042095">
    <property type="entry name" value="SUMF_sf"/>
</dbReference>
<feature type="domain" description="Sulfatase-modifying factor enzyme-like" evidence="2">
    <location>
        <begin position="26"/>
        <end position="187"/>
    </location>
</feature>
<accession>A0A518BLM6</accession>
<dbReference type="PANTHER" id="PTHR23150">
    <property type="entry name" value="SULFATASE MODIFYING FACTOR 1, 2"/>
    <property type="match status" value="1"/>
</dbReference>
<feature type="region of interest" description="Disordered" evidence="1">
    <location>
        <begin position="240"/>
        <end position="270"/>
    </location>
</feature>
<dbReference type="PANTHER" id="PTHR23150:SF19">
    <property type="entry name" value="FORMYLGLYCINE-GENERATING ENZYME"/>
    <property type="match status" value="1"/>
</dbReference>